<evidence type="ECO:0000313" key="5">
    <source>
        <dbReference type="EMBL" id="MFD2732671.1"/>
    </source>
</evidence>
<dbReference type="CDD" id="cd03255">
    <property type="entry name" value="ABC_MJ0796_LolCDE_FtsE"/>
    <property type="match status" value="1"/>
</dbReference>
<keyword evidence="3 5" id="KW-0067">ATP-binding</keyword>
<dbReference type="PANTHER" id="PTHR24220:SF86">
    <property type="entry name" value="ABC TRANSPORTER ABCH.1"/>
    <property type="match status" value="1"/>
</dbReference>
<evidence type="ECO:0000256" key="2">
    <source>
        <dbReference type="ARBA" id="ARBA00022741"/>
    </source>
</evidence>
<dbReference type="PANTHER" id="PTHR24220">
    <property type="entry name" value="IMPORT ATP-BINDING PROTEIN"/>
    <property type="match status" value="1"/>
</dbReference>
<evidence type="ECO:0000259" key="4">
    <source>
        <dbReference type="PROSITE" id="PS50893"/>
    </source>
</evidence>
<proteinExistence type="predicted"/>
<dbReference type="EMBL" id="JBHULV010000046">
    <property type="protein sequence ID" value="MFD2732671.1"/>
    <property type="molecule type" value="Genomic_DNA"/>
</dbReference>
<name>A0ABW5TTR6_9SPHI</name>
<evidence type="ECO:0000256" key="3">
    <source>
        <dbReference type="ARBA" id="ARBA00022840"/>
    </source>
</evidence>
<accession>A0ABW5TTR6</accession>
<sequence>MLRALNIEKNYGELQILKNVTLEVKKGEIVSIVGASGAGKSTLLHIIGTLDKPDKGEVFINDSDITKLSQKNLSAFRNKNIGFIFQFHHLLPEFTALENVCIPAFIAKTSKADAEKRALELLTLLGLKDRIHHKPAAMSGGEQQRVAVARALINKPDLILADEPSGNLDSQHAKELHQLFLDLRDRFNHTFIIVTHNEELADMADRKIVMKDGLIF</sequence>
<dbReference type="PROSITE" id="PS00211">
    <property type="entry name" value="ABC_TRANSPORTER_1"/>
    <property type="match status" value="1"/>
</dbReference>
<dbReference type="InterPro" id="IPR017911">
    <property type="entry name" value="MacB-like_ATP-bd"/>
</dbReference>
<dbReference type="SMART" id="SM00382">
    <property type="entry name" value="AAA"/>
    <property type="match status" value="1"/>
</dbReference>
<comment type="caution">
    <text evidence="5">The sequence shown here is derived from an EMBL/GenBank/DDBJ whole genome shotgun (WGS) entry which is preliminary data.</text>
</comment>
<dbReference type="Proteomes" id="UP001597546">
    <property type="component" value="Unassembled WGS sequence"/>
</dbReference>
<reference evidence="6" key="1">
    <citation type="journal article" date="2019" name="Int. J. Syst. Evol. Microbiol.">
        <title>The Global Catalogue of Microorganisms (GCM) 10K type strain sequencing project: providing services to taxonomists for standard genome sequencing and annotation.</title>
        <authorList>
            <consortium name="The Broad Institute Genomics Platform"/>
            <consortium name="The Broad Institute Genome Sequencing Center for Infectious Disease"/>
            <person name="Wu L."/>
            <person name="Ma J."/>
        </authorList>
    </citation>
    <scope>NUCLEOTIDE SEQUENCE [LARGE SCALE GENOMIC DNA]</scope>
    <source>
        <strain evidence="6">KCTC 42456</strain>
    </source>
</reference>
<protein>
    <submittedName>
        <fullName evidence="5">ABC transporter ATP-binding protein</fullName>
    </submittedName>
</protein>
<gene>
    <name evidence="5" type="ORF">ACFSSE_13260</name>
</gene>
<organism evidence="5 6">
    <name type="scientific">Pedobacter alpinus</name>
    <dbReference type="NCBI Taxonomy" id="1590643"/>
    <lineage>
        <taxon>Bacteria</taxon>
        <taxon>Pseudomonadati</taxon>
        <taxon>Bacteroidota</taxon>
        <taxon>Sphingobacteriia</taxon>
        <taxon>Sphingobacteriales</taxon>
        <taxon>Sphingobacteriaceae</taxon>
        <taxon>Pedobacter</taxon>
    </lineage>
</organism>
<dbReference type="InterPro" id="IPR003593">
    <property type="entry name" value="AAA+_ATPase"/>
</dbReference>
<evidence type="ECO:0000256" key="1">
    <source>
        <dbReference type="ARBA" id="ARBA00022448"/>
    </source>
</evidence>
<evidence type="ECO:0000313" key="6">
    <source>
        <dbReference type="Proteomes" id="UP001597546"/>
    </source>
</evidence>
<dbReference type="InterPro" id="IPR003439">
    <property type="entry name" value="ABC_transporter-like_ATP-bd"/>
</dbReference>
<keyword evidence="2" id="KW-0547">Nucleotide-binding</keyword>
<dbReference type="PROSITE" id="PS50893">
    <property type="entry name" value="ABC_TRANSPORTER_2"/>
    <property type="match status" value="1"/>
</dbReference>
<dbReference type="InterPro" id="IPR027417">
    <property type="entry name" value="P-loop_NTPase"/>
</dbReference>
<dbReference type="SUPFAM" id="SSF52540">
    <property type="entry name" value="P-loop containing nucleoside triphosphate hydrolases"/>
    <property type="match status" value="1"/>
</dbReference>
<dbReference type="InterPro" id="IPR015854">
    <property type="entry name" value="ABC_transpr_LolD-like"/>
</dbReference>
<keyword evidence="1" id="KW-0813">Transport</keyword>
<keyword evidence="6" id="KW-1185">Reference proteome</keyword>
<dbReference type="Pfam" id="PF00005">
    <property type="entry name" value="ABC_tran"/>
    <property type="match status" value="1"/>
</dbReference>
<feature type="domain" description="ABC transporter" evidence="4">
    <location>
        <begin position="2"/>
        <end position="216"/>
    </location>
</feature>
<dbReference type="InterPro" id="IPR017871">
    <property type="entry name" value="ABC_transporter-like_CS"/>
</dbReference>
<dbReference type="RefSeq" id="WP_379040394.1">
    <property type="nucleotide sequence ID" value="NZ_JBHSKW010000003.1"/>
</dbReference>
<dbReference type="Gene3D" id="3.40.50.300">
    <property type="entry name" value="P-loop containing nucleotide triphosphate hydrolases"/>
    <property type="match status" value="1"/>
</dbReference>
<dbReference type="GO" id="GO:0005524">
    <property type="term" value="F:ATP binding"/>
    <property type="evidence" value="ECO:0007669"/>
    <property type="project" value="UniProtKB-KW"/>
</dbReference>